<name>A0A7J6AK38_AMEME</name>
<accession>A0A7J6AK38</accession>
<dbReference type="AlphaFoldDB" id="A0A7J6AK38"/>
<dbReference type="Proteomes" id="UP000593565">
    <property type="component" value="Unassembled WGS sequence"/>
</dbReference>
<comment type="caution">
    <text evidence="1">The sequence shown here is derived from an EMBL/GenBank/DDBJ whole genome shotgun (WGS) entry which is preliminary data.</text>
</comment>
<protein>
    <submittedName>
        <fullName evidence="1">Uncharacterized protein</fullName>
    </submittedName>
</protein>
<proteinExistence type="predicted"/>
<evidence type="ECO:0000313" key="1">
    <source>
        <dbReference type="EMBL" id="KAF4083050.1"/>
    </source>
</evidence>
<dbReference type="EMBL" id="JAAGNN010000011">
    <property type="protein sequence ID" value="KAF4083050.1"/>
    <property type="molecule type" value="Genomic_DNA"/>
</dbReference>
<feature type="non-terminal residue" evidence="1">
    <location>
        <position position="104"/>
    </location>
</feature>
<gene>
    <name evidence="1" type="ORF">AMELA_G00135600</name>
</gene>
<keyword evidence="2" id="KW-1185">Reference proteome</keyword>
<sequence>MRAAFTLSFCIYVNKEFRSAPASASQTTSHYRIPSRLTRKQQIVANMMDAKGKMSAEQDRVFWEKQRTLDEALAQLTQHIAHQTLLQRAGAPEKKESCTAPRTP</sequence>
<evidence type="ECO:0000313" key="2">
    <source>
        <dbReference type="Proteomes" id="UP000593565"/>
    </source>
</evidence>
<reference evidence="1 2" key="1">
    <citation type="submission" date="2020-02" db="EMBL/GenBank/DDBJ databases">
        <title>A chromosome-scale genome assembly of the black bullhead catfish (Ameiurus melas).</title>
        <authorList>
            <person name="Wen M."/>
            <person name="Zham M."/>
            <person name="Cabau C."/>
            <person name="Klopp C."/>
            <person name="Donnadieu C."/>
            <person name="Roques C."/>
            <person name="Bouchez O."/>
            <person name="Lampietro C."/>
            <person name="Jouanno E."/>
            <person name="Herpin A."/>
            <person name="Louis A."/>
            <person name="Berthelot C."/>
            <person name="Parey E."/>
            <person name="Roest-Crollius H."/>
            <person name="Braasch I."/>
            <person name="Postlethwait J."/>
            <person name="Robinson-Rechavi M."/>
            <person name="Echchiki A."/>
            <person name="Begum T."/>
            <person name="Montfort J."/>
            <person name="Schartl M."/>
            <person name="Bobe J."/>
            <person name="Guiguen Y."/>
        </authorList>
    </citation>
    <scope>NUCLEOTIDE SEQUENCE [LARGE SCALE GENOMIC DNA]</scope>
    <source>
        <strain evidence="1">M_S1</strain>
        <tissue evidence="1">Blood</tissue>
    </source>
</reference>
<organism evidence="1 2">
    <name type="scientific">Ameiurus melas</name>
    <name type="common">Black bullhead</name>
    <name type="synonym">Silurus melas</name>
    <dbReference type="NCBI Taxonomy" id="219545"/>
    <lineage>
        <taxon>Eukaryota</taxon>
        <taxon>Metazoa</taxon>
        <taxon>Chordata</taxon>
        <taxon>Craniata</taxon>
        <taxon>Vertebrata</taxon>
        <taxon>Euteleostomi</taxon>
        <taxon>Actinopterygii</taxon>
        <taxon>Neopterygii</taxon>
        <taxon>Teleostei</taxon>
        <taxon>Ostariophysi</taxon>
        <taxon>Siluriformes</taxon>
        <taxon>Ictaluridae</taxon>
        <taxon>Ameiurus</taxon>
    </lineage>
</organism>